<gene>
    <name evidence="1" type="ORF">SK128_001278</name>
</gene>
<name>A0AAN8XBE1_HALRR</name>
<comment type="caution">
    <text evidence="1">The sequence shown here is derived from an EMBL/GenBank/DDBJ whole genome shotgun (WGS) entry which is preliminary data.</text>
</comment>
<keyword evidence="2" id="KW-1185">Reference proteome</keyword>
<dbReference type="Proteomes" id="UP001381693">
    <property type="component" value="Unassembled WGS sequence"/>
</dbReference>
<evidence type="ECO:0000313" key="2">
    <source>
        <dbReference type="Proteomes" id="UP001381693"/>
    </source>
</evidence>
<sequence length="104" mass="11785">MIGLLWYIECCCCAQYRPSYSIKEKGSREFKEKKLPHSELEQNYLSRLYSHPTQKHSQSNQAGRCLVRLGRASVKICISSVVLSPPLCCRSPFGILTLSSSDKD</sequence>
<evidence type="ECO:0000313" key="1">
    <source>
        <dbReference type="EMBL" id="KAK7078123.1"/>
    </source>
</evidence>
<protein>
    <submittedName>
        <fullName evidence="1">Uncharacterized protein</fullName>
    </submittedName>
</protein>
<proteinExistence type="predicted"/>
<organism evidence="1 2">
    <name type="scientific">Halocaridina rubra</name>
    <name type="common">Hawaiian red shrimp</name>
    <dbReference type="NCBI Taxonomy" id="373956"/>
    <lineage>
        <taxon>Eukaryota</taxon>
        <taxon>Metazoa</taxon>
        <taxon>Ecdysozoa</taxon>
        <taxon>Arthropoda</taxon>
        <taxon>Crustacea</taxon>
        <taxon>Multicrustacea</taxon>
        <taxon>Malacostraca</taxon>
        <taxon>Eumalacostraca</taxon>
        <taxon>Eucarida</taxon>
        <taxon>Decapoda</taxon>
        <taxon>Pleocyemata</taxon>
        <taxon>Caridea</taxon>
        <taxon>Atyoidea</taxon>
        <taxon>Atyidae</taxon>
        <taxon>Halocaridina</taxon>
    </lineage>
</organism>
<accession>A0AAN8XBE1</accession>
<dbReference type="AlphaFoldDB" id="A0AAN8XBE1"/>
<dbReference type="EMBL" id="JAXCGZ010008003">
    <property type="protein sequence ID" value="KAK7078123.1"/>
    <property type="molecule type" value="Genomic_DNA"/>
</dbReference>
<reference evidence="1 2" key="1">
    <citation type="submission" date="2023-11" db="EMBL/GenBank/DDBJ databases">
        <title>Halocaridina rubra genome assembly.</title>
        <authorList>
            <person name="Smith C."/>
        </authorList>
    </citation>
    <scope>NUCLEOTIDE SEQUENCE [LARGE SCALE GENOMIC DNA]</scope>
    <source>
        <strain evidence="1">EP-1</strain>
        <tissue evidence="1">Whole</tissue>
    </source>
</reference>